<feature type="region of interest" description="Disordered" evidence="2">
    <location>
        <begin position="548"/>
        <end position="571"/>
    </location>
</feature>
<feature type="coiled-coil region" evidence="1">
    <location>
        <begin position="861"/>
        <end position="895"/>
    </location>
</feature>
<feature type="region of interest" description="Disordered" evidence="2">
    <location>
        <begin position="954"/>
        <end position="973"/>
    </location>
</feature>
<keyword evidence="4" id="KW-1185">Reference proteome</keyword>
<feature type="coiled-coil region" evidence="1">
    <location>
        <begin position="69"/>
        <end position="247"/>
    </location>
</feature>
<reference evidence="3" key="2">
    <citation type="submission" date="2017-05" db="UniProtKB">
        <authorList>
            <consortium name="EnsemblMetazoa"/>
        </authorList>
    </citation>
    <scope>IDENTIFICATION</scope>
</reference>
<dbReference type="OrthoDB" id="10011458at2759"/>
<feature type="coiled-coil region" evidence="1">
    <location>
        <begin position="374"/>
        <end position="401"/>
    </location>
</feature>
<feature type="coiled-coil region" evidence="1">
    <location>
        <begin position="444"/>
        <end position="471"/>
    </location>
</feature>
<keyword evidence="1" id="KW-0175">Coiled coil</keyword>
<feature type="coiled-coil region" evidence="1">
    <location>
        <begin position="676"/>
        <end position="821"/>
    </location>
</feature>
<dbReference type="Proteomes" id="UP000007879">
    <property type="component" value="Unassembled WGS sequence"/>
</dbReference>
<dbReference type="GO" id="GO:0005813">
    <property type="term" value="C:centrosome"/>
    <property type="evidence" value="ECO:0007669"/>
    <property type="project" value="TreeGrafter"/>
</dbReference>
<dbReference type="GO" id="GO:0010457">
    <property type="term" value="P:centriole-centriole cohesion"/>
    <property type="evidence" value="ECO:0007669"/>
    <property type="project" value="TreeGrafter"/>
</dbReference>
<dbReference type="PANTHER" id="PTHR18957">
    <property type="entry name" value="CENTLEIN"/>
    <property type="match status" value="1"/>
</dbReference>
<dbReference type="STRING" id="400682.A0A1X7VPS0"/>
<gene>
    <name evidence="3" type="primary">109585366</name>
</gene>
<dbReference type="EnsemblMetazoa" id="Aqu2.1.42082_001">
    <property type="protein sequence ID" value="Aqu2.1.42082_001"/>
    <property type="gene ID" value="Aqu2.1.42082"/>
</dbReference>
<dbReference type="InterPro" id="IPR038810">
    <property type="entry name" value="CNTLN"/>
</dbReference>
<dbReference type="Gene3D" id="1.10.287.1490">
    <property type="match status" value="1"/>
</dbReference>
<evidence type="ECO:0000313" key="4">
    <source>
        <dbReference type="Proteomes" id="UP000007879"/>
    </source>
</evidence>
<feature type="coiled-coil region" evidence="1">
    <location>
        <begin position="275"/>
        <end position="302"/>
    </location>
</feature>
<organism evidence="3">
    <name type="scientific">Amphimedon queenslandica</name>
    <name type="common">Sponge</name>
    <dbReference type="NCBI Taxonomy" id="400682"/>
    <lineage>
        <taxon>Eukaryota</taxon>
        <taxon>Metazoa</taxon>
        <taxon>Porifera</taxon>
        <taxon>Demospongiae</taxon>
        <taxon>Heteroscleromorpha</taxon>
        <taxon>Haplosclerida</taxon>
        <taxon>Niphatidae</taxon>
        <taxon>Amphimedon</taxon>
    </lineage>
</organism>
<evidence type="ECO:0000256" key="1">
    <source>
        <dbReference type="SAM" id="Coils"/>
    </source>
</evidence>
<dbReference type="GO" id="GO:0005814">
    <property type="term" value="C:centriole"/>
    <property type="evidence" value="ECO:0007669"/>
    <property type="project" value="TreeGrafter"/>
</dbReference>
<accession>A0A1X7VPS0</accession>
<dbReference type="KEGG" id="aqu:109585366"/>
<evidence type="ECO:0000256" key="2">
    <source>
        <dbReference type="SAM" id="MobiDB-lite"/>
    </source>
</evidence>
<reference evidence="4" key="1">
    <citation type="journal article" date="2010" name="Nature">
        <title>The Amphimedon queenslandica genome and the evolution of animal complexity.</title>
        <authorList>
            <person name="Srivastava M."/>
            <person name="Simakov O."/>
            <person name="Chapman J."/>
            <person name="Fahey B."/>
            <person name="Gauthier M.E."/>
            <person name="Mitros T."/>
            <person name="Richards G.S."/>
            <person name="Conaco C."/>
            <person name="Dacre M."/>
            <person name="Hellsten U."/>
            <person name="Larroux C."/>
            <person name="Putnam N.H."/>
            <person name="Stanke M."/>
            <person name="Adamska M."/>
            <person name="Darling A."/>
            <person name="Degnan S.M."/>
            <person name="Oakley T.H."/>
            <person name="Plachetzki D.C."/>
            <person name="Zhai Y."/>
            <person name="Adamski M."/>
            <person name="Calcino A."/>
            <person name="Cummins S.F."/>
            <person name="Goodstein D.M."/>
            <person name="Harris C."/>
            <person name="Jackson D.J."/>
            <person name="Leys S.P."/>
            <person name="Shu S."/>
            <person name="Woodcroft B.J."/>
            <person name="Vervoort M."/>
            <person name="Kosik K.S."/>
            <person name="Manning G."/>
            <person name="Degnan B.M."/>
            <person name="Rokhsar D.S."/>
        </authorList>
    </citation>
    <scope>NUCLEOTIDE SEQUENCE [LARGE SCALE GENOMIC DNA]</scope>
</reference>
<evidence type="ECO:0008006" key="5">
    <source>
        <dbReference type="Google" id="ProtNLM"/>
    </source>
</evidence>
<protein>
    <recommendedName>
        <fullName evidence="5">Centlein</fullName>
    </recommendedName>
</protein>
<name>A0A1X7VPS0_AMPQE</name>
<dbReference type="EnsemblMetazoa" id="XM_020001416.1">
    <property type="protein sequence ID" value="XP_019856975.1"/>
    <property type="gene ID" value="LOC109585366"/>
</dbReference>
<evidence type="ECO:0000313" key="3">
    <source>
        <dbReference type="EnsemblMetazoa" id="Aqu2.1.42082_001"/>
    </source>
</evidence>
<dbReference type="PANTHER" id="PTHR18957:SF0">
    <property type="entry name" value="CENTLEIN"/>
    <property type="match status" value="1"/>
</dbReference>
<sequence length="1045" mass="121231">MSTCSREVACLQEELERCKADKDFVWSLWKQLQKQSPDISEAISLVVTREKAKRDLELQQLVYIKQEEINLLQKEVDKQLEKIKVLESQILNDKEQAESIERQESVLIKEQSAKLQEALEEINRLNLKIKEIEKQNKQVTSDKEVIRKLKKNNEELINERKELLLKIKCLDETVKCLEDRLKQFKKQEREVSAKMSSLQVEFDEEVKTLKSNVDIAVAEKNNYRQIASDVTKQLKSTQRELEDTKHLLSMTESHFHDNQVNGSFSTVSPDVLDQLLNYQKLLERTERELFEARTELNTKKEELVVLRDSHDKRLTRMKSLNESHGLLLQQIKTYESSQSELTNQEPILLNKGRSPVKESRTLQHENTTELWSQLVTYRSRCEELERIKLDQEEEIDCLKATCSRNKTIINELKLFLEEKQYIISQRDTALHQLRRVASCSSLEREKEEEIRNKLRNEIILLKEENRLLRNDCYKNEEMIHSLQLTINDLRATPPPPPTHTLNKSTNTEQISVTNSCVQVNLIPRNHDQETPRLAYRRSFSAHALIDQQTHSHTALSHSHTAQSPSHTAHRRRYSEGDILASYHLLSRAIDKLSQSIHAPSIPAPPTAPPPIVRQSVPNQSTHMLSADKKHSKTNCSSSCSSNSSSTHKCKWHHQLKVAHQRIKSLTQQVAVLTDVRAAAVKSLEEAETERERCECQIKPLQDKVASQKGIIQSLKEDMKLLENSYHELQGRCSGLETVVSVGDKRGTTEEDIKQFRTEKKLLNERCSTLSDQLKVLQTELSLIEKERESLQERCCYMERDLKNKRQYMNELKKKISYLESKSSTDDEKISHLSDHVITLQQSVEQYKHRITSMKTQSEFNLKEKEKLKDSLTQAKEELKASKLQLRALQEESQRKLSIYKENEEKKDRHRKTEYELIINELEETIKESRTIINHYQQFIKDLAKEVSELHRQEKLFQERGGGGGSKSDDKVSERARKIAKDAFNLSETEVDQFMSSQGDEGADLTLIKSVTKFIDQKGANMSSQQLLTDFMSSISLLNSRQNQEQ</sequence>
<dbReference type="InParanoid" id="A0A1X7VPS0"/>
<feature type="compositionally biased region" description="Low complexity" evidence="2">
    <location>
        <begin position="548"/>
        <end position="563"/>
    </location>
</feature>
<dbReference type="AlphaFoldDB" id="A0A1X7VPS0"/>
<proteinExistence type="predicted"/>